<dbReference type="AlphaFoldDB" id="A0A1I8A9V7"/>
<accession>A0A1I8A9V7</accession>
<name>A0A1I8A9V7_9BILA</name>
<dbReference type="Proteomes" id="UP000095287">
    <property type="component" value="Unplaced"/>
</dbReference>
<proteinExistence type="predicted"/>
<keyword evidence="1" id="KW-1185">Reference proteome</keyword>
<organism evidence="1 2">
    <name type="scientific">Steinernema glaseri</name>
    <dbReference type="NCBI Taxonomy" id="37863"/>
    <lineage>
        <taxon>Eukaryota</taxon>
        <taxon>Metazoa</taxon>
        <taxon>Ecdysozoa</taxon>
        <taxon>Nematoda</taxon>
        <taxon>Chromadorea</taxon>
        <taxon>Rhabditida</taxon>
        <taxon>Tylenchina</taxon>
        <taxon>Panagrolaimomorpha</taxon>
        <taxon>Strongyloidoidea</taxon>
        <taxon>Steinernematidae</taxon>
        <taxon>Steinernema</taxon>
    </lineage>
</organism>
<sequence>MVEGRIAERMKACWKDKGGSPPTESAVERALSKVKGSALTDSRGRRLIEVVLMAATERYALSNDPIVIFHLPFLSTKNGNKQLRWWH</sequence>
<evidence type="ECO:0000313" key="1">
    <source>
        <dbReference type="Proteomes" id="UP000095287"/>
    </source>
</evidence>
<dbReference type="WBParaSite" id="L893_g34025.t1">
    <property type="protein sequence ID" value="L893_g34025.t1"/>
    <property type="gene ID" value="L893_g34025"/>
</dbReference>
<reference evidence="2" key="1">
    <citation type="submission" date="2016-11" db="UniProtKB">
        <authorList>
            <consortium name="WormBaseParasite"/>
        </authorList>
    </citation>
    <scope>IDENTIFICATION</scope>
</reference>
<evidence type="ECO:0000313" key="2">
    <source>
        <dbReference type="WBParaSite" id="L893_g34025.t1"/>
    </source>
</evidence>
<protein>
    <submittedName>
        <fullName evidence="2">Uncharacterized protein</fullName>
    </submittedName>
</protein>